<accession>A0ABZ2REA0</accession>
<protein>
    <submittedName>
        <fullName evidence="2">YeeE/YedE family protein</fullName>
    </submittedName>
</protein>
<sequence>MTLLFALLAGLLFGFGLMISGMTDPTKVTAFLDIAGAWDPSLVLVMLGAISVSSIGFFFARRRTRSVLGLAMQIPTSKLIDRRLVLGSLAFGVGWGLAGFCPGPALVSLSSGYSQPIIFVAAMLVGMVLFELLDRRSDKHG</sequence>
<dbReference type="InterPro" id="IPR046513">
    <property type="entry name" value="DUF6691"/>
</dbReference>
<gene>
    <name evidence="2" type="ORF">WG219_15775</name>
</gene>
<reference evidence="2 3" key="1">
    <citation type="submission" date="2024-03" db="EMBL/GenBank/DDBJ databases">
        <title>Complete genome of BD2.</title>
        <authorList>
            <person name="Cao G."/>
        </authorList>
    </citation>
    <scope>NUCLEOTIDE SEQUENCE [LARGE SCALE GENOMIC DNA]</scope>
    <source>
        <strain evidence="2 3">BD2</strain>
    </source>
</reference>
<dbReference type="Proteomes" id="UP001476583">
    <property type="component" value="Chromosome"/>
</dbReference>
<organism evidence="2 3">
    <name type="scientific">Ectopseudomonas mendocina</name>
    <name type="common">Pseudomonas mendocina</name>
    <dbReference type="NCBI Taxonomy" id="300"/>
    <lineage>
        <taxon>Bacteria</taxon>
        <taxon>Pseudomonadati</taxon>
        <taxon>Pseudomonadota</taxon>
        <taxon>Gammaproteobacteria</taxon>
        <taxon>Pseudomonadales</taxon>
        <taxon>Pseudomonadaceae</taxon>
        <taxon>Ectopseudomonas</taxon>
    </lineage>
</organism>
<feature type="transmembrane region" description="Helical" evidence="1">
    <location>
        <begin position="40"/>
        <end position="60"/>
    </location>
</feature>
<feature type="transmembrane region" description="Helical" evidence="1">
    <location>
        <begin position="84"/>
        <end position="107"/>
    </location>
</feature>
<dbReference type="Pfam" id="PF20398">
    <property type="entry name" value="DUF6691"/>
    <property type="match status" value="1"/>
</dbReference>
<keyword evidence="1" id="KW-1133">Transmembrane helix</keyword>
<dbReference type="EMBL" id="CP148074">
    <property type="protein sequence ID" value="WXL24760.1"/>
    <property type="molecule type" value="Genomic_DNA"/>
</dbReference>
<keyword evidence="1" id="KW-0472">Membrane</keyword>
<keyword evidence="3" id="KW-1185">Reference proteome</keyword>
<feature type="transmembrane region" description="Helical" evidence="1">
    <location>
        <begin position="113"/>
        <end position="133"/>
    </location>
</feature>
<evidence type="ECO:0000313" key="2">
    <source>
        <dbReference type="EMBL" id="WXL24760.1"/>
    </source>
</evidence>
<proteinExistence type="predicted"/>
<keyword evidence="1" id="KW-0812">Transmembrane</keyword>
<evidence type="ECO:0000313" key="3">
    <source>
        <dbReference type="Proteomes" id="UP001476583"/>
    </source>
</evidence>
<evidence type="ECO:0000256" key="1">
    <source>
        <dbReference type="SAM" id="Phobius"/>
    </source>
</evidence>
<name>A0ABZ2REA0_ECTME</name>